<evidence type="ECO:0000256" key="4">
    <source>
        <dbReference type="ARBA" id="ARBA00022741"/>
    </source>
</evidence>
<evidence type="ECO:0000313" key="11">
    <source>
        <dbReference type="EMBL" id="KCV69026.1"/>
    </source>
</evidence>
<dbReference type="Pfam" id="PF13191">
    <property type="entry name" value="AAA_16"/>
    <property type="match status" value="1"/>
</dbReference>
<dbReference type="RefSeq" id="XP_009496597.1">
    <property type="nucleotide sequence ID" value="XM_009498322.1"/>
</dbReference>
<dbReference type="GO" id="GO:0005664">
    <property type="term" value="C:nuclear origin of replication recognition complex"/>
    <property type="evidence" value="ECO:0007669"/>
    <property type="project" value="TreeGrafter"/>
</dbReference>
<gene>
    <name evidence="11" type="ORF">H696_04446</name>
</gene>
<comment type="subcellular location">
    <subcellularLocation>
        <location evidence="1">Nucleus</location>
    </subcellularLocation>
</comment>
<reference evidence="11" key="1">
    <citation type="submission" date="2013-04" db="EMBL/GenBank/DDBJ databases">
        <title>The Genome Sequence of Fonticula alba ATCC 38817.</title>
        <authorList>
            <consortium name="The Broad Institute Genomics Platform"/>
            <person name="Russ C."/>
            <person name="Cuomo C."/>
            <person name="Burger G."/>
            <person name="Gray M.W."/>
            <person name="Holland P.W.H."/>
            <person name="King N."/>
            <person name="Lang F.B.F."/>
            <person name="Roger A.J."/>
            <person name="Ruiz-Trillo I."/>
            <person name="Brown M."/>
            <person name="Walker B."/>
            <person name="Young S."/>
            <person name="Zeng Q."/>
            <person name="Gargeya S."/>
            <person name="Fitzgerald M."/>
            <person name="Haas B."/>
            <person name="Abouelleil A."/>
            <person name="Allen A.W."/>
            <person name="Alvarado L."/>
            <person name="Arachchi H.M."/>
            <person name="Berlin A.M."/>
            <person name="Chapman S.B."/>
            <person name="Gainer-Dewar J."/>
            <person name="Goldberg J."/>
            <person name="Griggs A."/>
            <person name="Gujja S."/>
            <person name="Hansen M."/>
            <person name="Howarth C."/>
            <person name="Imamovic A."/>
            <person name="Ireland A."/>
            <person name="Larimer J."/>
            <person name="McCowan C."/>
            <person name="Murphy C."/>
            <person name="Pearson M."/>
            <person name="Poon T.W."/>
            <person name="Priest M."/>
            <person name="Roberts A."/>
            <person name="Saif S."/>
            <person name="Shea T."/>
            <person name="Sisk P."/>
            <person name="Sykes S."/>
            <person name="Wortman J."/>
            <person name="Nusbaum C."/>
            <person name="Birren B."/>
        </authorList>
    </citation>
    <scope>NUCLEOTIDE SEQUENCE [LARGE SCALE GENOMIC DNA]</scope>
    <source>
        <strain evidence="11">ATCC 38817</strain>
    </source>
</reference>
<dbReference type="Pfam" id="PF14630">
    <property type="entry name" value="ORC5_C"/>
    <property type="match status" value="1"/>
</dbReference>
<dbReference type="Proteomes" id="UP000030693">
    <property type="component" value="Unassembled WGS sequence"/>
</dbReference>
<dbReference type="InterPro" id="IPR027417">
    <property type="entry name" value="P-loop_NTPase"/>
</dbReference>
<evidence type="ECO:0000256" key="7">
    <source>
        <dbReference type="SAM" id="MobiDB-lite"/>
    </source>
</evidence>
<dbReference type="GO" id="GO:0006270">
    <property type="term" value="P:DNA replication initiation"/>
    <property type="evidence" value="ECO:0007669"/>
    <property type="project" value="TreeGrafter"/>
</dbReference>
<keyword evidence="6" id="KW-0539">Nucleus</keyword>
<evidence type="ECO:0000259" key="9">
    <source>
        <dbReference type="Pfam" id="PF14630"/>
    </source>
</evidence>
<dbReference type="SUPFAM" id="SSF52540">
    <property type="entry name" value="P-loop containing nucleoside triphosphate hydrolases"/>
    <property type="match status" value="1"/>
</dbReference>
<sequence length="631" mass="66623">MFDSAFAPTHLVEQFPGRFLEINELWSILETGAQPFVYVTGPPAAGKSAVVRATLEALGRPFAWVTGGEATASSTGAMSAMGAASTSALATTLPAGFRSMLENLLDQLAGCQTASKATSGDWASVLAASLDVPSRRVGSPSDFVSQVRELVWELGQAAGPAPAPPGAQAPEAEWARWDVAVARHARRAAVVLVIDEADRLRGLPPYALAMLSGLAELTGVAVTTVMISRLPVEVVRPRGPFLEPYLMHFPQYSEDDTIRILVHNYRASAPAAMPVLPSGEALTRSADAGMHEAFCRLLYQVFHGACRDLRDLTHVAESLYGAYRGPVVAGLAAPGDSYKLYRHISPYFQVVLDRLYLRTISSREWIRIRRDSHRRAVGADAPGAECGPGPGKRARHVGPPGSQVIPGDLFVPGTLPGGVANELELQAALNAAAAAGIGTASRSGLDFELPMHGKFLLVSAFLASHNPARADSQMFARAGSAEGGRRRRAGGGGAFGNSPLKAAAIRGAAATVPQRLLGPRPFRLERLIAIFRMLLQSSGDELLLSGAEREVLASADLAQLIRTLTSLRLLVRGSLAGAVAGLDASGQAAGASERRIPLEGATYRCAVGYDAVAPLARSLGIHLESVLFRYN</sequence>
<evidence type="ECO:0000313" key="12">
    <source>
        <dbReference type="Proteomes" id="UP000030693"/>
    </source>
</evidence>
<dbReference type="GO" id="GO:0003688">
    <property type="term" value="F:DNA replication origin binding"/>
    <property type="evidence" value="ECO:0007669"/>
    <property type="project" value="TreeGrafter"/>
</dbReference>
<protein>
    <submittedName>
        <fullName evidence="11">Uncharacterized protein</fullName>
    </submittedName>
</protein>
<dbReference type="InterPro" id="IPR020796">
    <property type="entry name" value="ORC5"/>
</dbReference>
<dbReference type="Pfam" id="PF21639">
    <property type="entry name" value="ORC5_lid"/>
    <property type="match status" value="1"/>
</dbReference>
<feature type="region of interest" description="Disordered" evidence="7">
    <location>
        <begin position="377"/>
        <end position="399"/>
    </location>
</feature>
<evidence type="ECO:0000256" key="2">
    <source>
        <dbReference type="ARBA" id="ARBA00006269"/>
    </source>
</evidence>
<evidence type="ECO:0000256" key="3">
    <source>
        <dbReference type="ARBA" id="ARBA00022705"/>
    </source>
</evidence>
<keyword evidence="3" id="KW-0235">DNA replication</keyword>
<name>A0A058Z4J3_FONAL</name>
<dbReference type="AlphaFoldDB" id="A0A058Z4J3"/>
<evidence type="ECO:0000259" key="10">
    <source>
        <dbReference type="Pfam" id="PF21639"/>
    </source>
</evidence>
<dbReference type="STRING" id="691883.A0A058Z4J3"/>
<keyword evidence="4" id="KW-0547">Nucleotide-binding</keyword>
<dbReference type="OrthoDB" id="365981at2759"/>
<comment type="similarity">
    <text evidence="2">Belongs to the ORC5 family.</text>
</comment>
<keyword evidence="5" id="KW-0067">ATP-binding</keyword>
<dbReference type="EMBL" id="KB932207">
    <property type="protein sequence ID" value="KCV69026.1"/>
    <property type="molecule type" value="Genomic_DNA"/>
</dbReference>
<dbReference type="GeneID" id="20529171"/>
<proteinExistence type="inferred from homology"/>
<feature type="domain" description="ORC5 lid" evidence="10">
    <location>
        <begin position="293"/>
        <end position="349"/>
    </location>
</feature>
<evidence type="ECO:0000256" key="6">
    <source>
        <dbReference type="ARBA" id="ARBA00023242"/>
    </source>
</evidence>
<feature type="domain" description="Orc1-like AAA ATPase" evidence="8">
    <location>
        <begin position="14"/>
        <end position="218"/>
    </location>
</feature>
<feature type="domain" description="Origin recognition complex subunit 5 C-terminal" evidence="9">
    <location>
        <begin position="449"/>
        <end position="625"/>
    </location>
</feature>
<dbReference type="InterPro" id="IPR041664">
    <property type="entry name" value="AAA_16"/>
</dbReference>
<accession>A0A058Z4J3</accession>
<dbReference type="PANTHER" id="PTHR12705">
    <property type="entry name" value="ORIGIN RECOGNITION COMPLEX SUBUNIT 5"/>
    <property type="match status" value="1"/>
</dbReference>
<keyword evidence="12" id="KW-1185">Reference proteome</keyword>
<dbReference type="eggNOG" id="KOG2543">
    <property type="taxonomic scope" value="Eukaryota"/>
</dbReference>
<dbReference type="Gene3D" id="3.40.50.300">
    <property type="entry name" value="P-loop containing nucleotide triphosphate hydrolases"/>
    <property type="match status" value="1"/>
</dbReference>
<evidence type="ECO:0000259" key="8">
    <source>
        <dbReference type="Pfam" id="PF13191"/>
    </source>
</evidence>
<evidence type="ECO:0000256" key="5">
    <source>
        <dbReference type="ARBA" id="ARBA00022840"/>
    </source>
</evidence>
<organism evidence="11">
    <name type="scientific">Fonticula alba</name>
    <name type="common">Slime mold</name>
    <dbReference type="NCBI Taxonomy" id="691883"/>
    <lineage>
        <taxon>Eukaryota</taxon>
        <taxon>Rotosphaerida</taxon>
        <taxon>Fonticulaceae</taxon>
        <taxon>Fonticula</taxon>
    </lineage>
</organism>
<dbReference type="InterPro" id="IPR047088">
    <property type="entry name" value="ORC5_C"/>
</dbReference>
<dbReference type="InterPro" id="IPR048866">
    <property type="entry name" value="ORC5_lid"/>
</dbReference>
<dbReference type="PANTHER" id="PTHR12705:SF0">
    <property type="entry name" value="ORIGIN RECOGNITION COMPLEX SUBUNIT 5"/>
    <property type="match status" value="1"/>
</dbReference>
<evidence type="ECO:0000256" key="1">
    <source>
        <dbReference type="ARBA" id="ARBA00004123"/>
    </source>
</evidence>